<dbReference type="InterPro" id="IPR029063">
    <property type="entry name" value="SAM-dependent_MTases_sf"/>
</dbReference>
<dbReference type="InterPro" id="IPR007536">
    <property type="entry name" value="16SrRNA_methylTrfase_J"/>
</dbReference>
<dbReference type="GO" id="GO:0008990">
    <property type="term" value="F:rRNA (guanine-N2-)-methyltransferase activity"/>
    <property type="evidence" value="ECO:0007669"/>
    <property type="project" value="UniProtKB-UniRule"/>
</dbReference>
<keyword evidence="1" id="KW-0698">rRNA processing</keyword>
<dbReference type="Pfam" id="PF04445">
    <property type="entry name" value="SAM_MT"/>
    <property type="match status" value="1"/>
</dbReference>
<keyword evidence="1 2" id="KW-0808">Transferase</keyword>
<dbReference type="PANTHER" id="PTHR36112:SF1">
    <property type="entry name" value="RIBOSOMAL RNA SMALL SUBUNIT METHYLTRANSFERASE J"/>
    <property type="match status" value="1"/>
</dbReference>
<name>A0A557RMW2_9GAMM</name>
<protein>
    <recommendedName>
        <fullName evidence="1">Ribosomal RNA small subunit methyltransferase J</fullName>
        <ecNumber evidence="1">2.1.1.242</ecNumber>
    </recommendedName>
    <alternativeName>
        <fullName evidence="1">16S rRNA m2G1516 methyltransferase</fullName>
    </alternativeName>
    <alternativeName>
        <fullName evidence="1">rRNA (guanine-N(2)-)-methyltransferase</fullName>
    </alternativeName>
</protein>
<dbReference type="HAMAP" id="MF_01523">
    <property type="entry name" value="16SrRNA_methyltr_J"/>
    <property type="match status" value="1"/>
</dbReference>
<feature type="binding site" evidence="1">
    <location>
        <position position="189"/>
    </location>
    <ligand>
        <name>S-adenosyl-L-methionine</name>
        <dbReference type="ChEBI" id="CHEBI:59789"/>
    </ligand>
</feature>
<feature type="binding site" evidence="1">
    <location>
        <begin position="135"/>
        <end position="136"/>
    </location>
    <ligand>
        <name>S-adenosyl-L-methionine</name>
        <dbReference type="ChEBI" id="CHEBI:59789"/>
    </ligand>
</feature>
<comment type="catalytic activity">
    <reaction evidence="1">
        <text>guanosine(1516) in 16S rRNA + S-adenosyl-L-methionine = N(2)-methylguanosine(1516) in 16S rRNA + S-adenosyl-L-homocysteine + H(+)</text>
        <dbReference type="Rhea" id="RHEA:43220"/>
        <dbReference type="Rhea" id="RHEA-COMP:10412"/>
        <dbReference type="Rhea" id="RHEA-COMP:10413"/>
        <dbReference type="ChEBI" id="CHEBI:15378"/>
        <dbReference type="ChEBI" id="CHEBI:57856"/>
        <dbReference type="ChEBI" id="CHEBI:59789"/>
        <dbReference type="ChEBI" id="CHEBI:74269"/>
        <dbReference type="ChEBI" id="CHEBI:74481"/>
        <dbReference type="EC" id="2.1.1.242"/>
    </reaction>
</comment>
<keyword evidence="1 2" id="KW-0489">Methyltransferase</keyword>
<keyword evidence="3" id="KW-1185">Reference proteome</keyword>
<accession>A0A557RMW2</accession>
<dbReference type="SUPFAM" id="SSF53335">
    <property type="entry name" value="S-adenosyl-L-methionine-dependent methyltransferases"/>
    <property type="match status" value="1"/>
</dbReference>
<organism evidence="2 3">
    <name type="scientific">Spiribacter aquaticus</name>
    <dbReference type="NCBI Taxonomy" id="1935996"/>
    <lineage>
        <taxon>Bacteria</taxon>
        <taxon>Pseudomonadati</taxon>
        <taxon>Pseudomonadota</taxon>
        <taxon>Gammaproteobacteria</taxon>
        <taxon>Chromatiales</taxon>
        <taxon>Ectothiorhodospiraceae</taxon>
        <taxon>Spiribacter</taxon>
    </lineage>
</organism>
<sequence>MVIGIIRHCDKPPQTPSPPPVVAADETSVAVAETLAERLGSPRRTHPPERGLYLWLAPDGLSLCQAAGPAMCMRAEFVSGVQGYRSARQRHQHEAVVRACGITRGHCPWVVDATAGLGRDAFVLASAGARVTLLERSPVVHALLTDGLQRATAAGAGERTGRMHAHAVDAVDWLTGAAGDISPAVVYLDPMYSGRRRGAAGKELALLQALLTDTTDEPALLARARAVATQRVVVKRHRHAAPLADQPPDYHLPGRSTRFDVYRTRNA</sequence>
<feature type="binding site" evidence="1">
    <location>
        <begin position="119"/>
        <end position="120"/>
    </location>
    <ligand>
        <name>S-adenosyl-L-methionine</name>
        <dbReference type="ChEBI" id="CHEBI:59789"/>
    </ligand>
</feature>
<proteinExistence type="inferred from homology"/>
<comment type="subcellular location">
    <subcellularLocation>
        <location evidence="1">Cytoplasm</location>
    </subcellularLocation>
</comment>
<comment type="caution">
    <text evidence="1">Lacks conserved residue(s) required for the propagation of feature annotation.</text>
</comment>
<comment type="caution">
    <text evidence="2">The sequence shown here is derived from an EMBL/GenBank/DDBJ whole genome shotgun (WGS) entry which is preliminary data.</text>
</comment>
<dbReference type="AlphaFoldDB" id="A0A557RMW2"/>
<gene>
    <name evidence="1" type="primary">rsmJ</name>
    <name evidence="2" type="ORF">FPL11_02240</name>
</gene>
<comment type="similarity">
    <text evidence="1">Belongs to the methyltransferase superfamily. RsmJ family.</text>
</comment>
<keyword evidence="1" id="KW-0963">Cytoplasm</keyword>
<dbReference type="Proteomes" id="UP000316688">
    <property type="component" value="Unassembled WGS sequence"/>
</dbReference>
<dbReference type="EMBL" id="VMKP01000001">
    <property type="protein sequence ID" value="TVO66523.1"/>
    <property type="molecule type" value="Genomic_DNA"/>
</dbReference>
<evidence type="ECO:0000313" key="3">
    <source>
        <dbReference type="Proteomes" id="UP000316688"/>
    </source>
</evidence>
<dbReference type="GO" id="GO:0005737">
    <property type="term" value="C:cytoplasm"/>
    <property type="evidence" value="ECO:0007669"/>
    <property type="project" value="UniProtKB-SubCell"/>
</dbReference>
<dbReference type="PANTHER" id="PTHR36112">
    <property type="entry name" value="RIBOSOMAL RNA SMALL SUBUNIT METHYLTRANSFERASE J"/>
    <property type="match status" value="1"/>
</dbReference>
<keyword evidence="1" id="KW-0949">S-adenosyl-L-methionine</keyword>
<evidence type="ECO:0000256" key="1">
    <source>
        <dbReference type="HAMAP-Rule" id="MF_01523"/>
    </source>
</evidence>
<dbReference type="Gene3D" id="3.40.50.150">
    <property type="entry name" value="Vaccinia Virus protein VP39"/>
    <property type="match status" value="1"/>
</dbReference>
<comment type="function">
    <text evidence="1">Specifically methylates the guanosine in position 1516 of 16S rRNA.</text>
</comment>
<evidence type="ECO:0000313" key="2">
    <source>
        <dbReference type="EMBL" id="TVO66523.1"/>
    </source>
</evidence>
<reference evidence="2 3" key="1">
    <citation type="submission" date="2019-07" db="EMBL/GenBank/DDBJ databases">
        <title>Reclasification of Spiribacter aquaticus.</title>
        <authorList>
            <person name="Leon M.J."/>
            <person name="Sanchez-Porro C."/>
            <person name="Ventosa A."/>
        </authorList>
    </citation>
    <scope>NUCLEOTIDE SEQUENCE [LARGE SCALE GENOMIC DNA]</scope>
    <source>
        <strain evidence="2 3">SP30</strain>
    </source>
</reference>
<dbReference type="EC" id="2.1.1.242" evidence="1"/>